<name>F2RCI2_STRVP</name>
<reference evidence="2 3" key="1">
    <citation type="journal article" date="2011" name="BMC Genomics">
        <title>Genome-wide analysis of the role of GlnR in Streptomyces venezuelae provides new insights into global nitrogen regulation in actinomycetes.</title>
        <authorList>
            <person name="Pullan S.T."/>
            <person name="Bibb M.J."/>
            <person name="Merrick M."/>
        </authorList>
    </citation>
    <scope>NUCLEOTIDE SEQUENCE [LARGE SCALE GENOMIC DNA]</scope>
    <source>
        <strain evidence="2">ATCC 10712</strain>
    </source>
</reference>
<dbReference type="STRING" id="953739.SVEN_1053"/>
<gene>
    <name evidence="2" type="ordered locus">SVEN_1053</name>
</gene>
<evidence type="ECO:0008006" key="4">
    <source>
        <dbReference type="Google" id="ProtNLM"/>
    </source>
</evidence>
<evidence type="ECO:0000313" key="2">
    <source>
        <dbReference type="EMBL" id="CCA54340.1"/>
    </source>
</evidence>
<dbReference type="HOGENOM" id="CLU_097179_1_0_11"/>
<evidence type="ECO:0000256" key="1">
    <source>
        <dbReference type="SAM" id="SignalP"/>
    </source>
</evidence>
<dbReference type="OrthoDB" id="3628502at2"/>
<keyword evidence="3" id="KW-1185">Reference proteome</keyword>
<dbReference type="KEGG" id="sve:SVEN_1053"/>
<proteinExistence type="predicted"/>
<dbReference type="RefSeq" id="WP_015032259.1">
    <property type="nucleotide sequence ID" value="NC_018750.1"/>
</dbReference>
<evidence type="ECO:0000313" key="3">
    <source>
        <dbReference type="Proteomes" id="UP000006854"/>
    </source>
</evidence>
<dbReference type="EMBL" id="FR845719">
    <property type="protein sequence ID" value="CCA54340.1"/>
    <property type="molecule type" value="Genomic_DNA"/>
</dbReference>
<dbReference type="GeneID" id="51861640"/>
<dbReference type="Proteomes" id="UP000006854">
    <property type="component" value="Chromosome"/>
</dbReference>
<accession>F2RCI2</accession>
<organism evidence="2 3">
    <name type="scientific">Streptomyces venezuelae (strain ATCC 10712 / CBS 650.69 / DSM 40230 / JCM 4526 / NBRC 13096 / PD 04745)</name>
    <dbReference type="NCBI Taxonomy" id="953739"/>
    <lineage>
        <taxon>Bacteria</taxon>
        <taxon>Bacillati</taxon>
        <taxon>Actinomycetota</taxon>
        <taxon>Actinomycetes</taxon>
        <taxon>Kitasatosporales</taxon>
        <taxon>Streptomycetaceae</taxon>
        <taxon>Streptomyces</taxon>
    </lineage>
</organism>
<sequence length="193" mass="20199">MNRRTKIAAVAAAVLLTLGAGGVAVASADDAPAPAAASAVVSKSPVAEAAALTGTAKLYRPAPADDDITFTFDAHLAAKDVKDPKAATGTFRFSHYTQGKGGYALVKVDCLTTGGKVAVVTGRVIETDVPEFKDRRVGVSVHDLGRRDRLGYSWLAVDPEKEDVSPCSSPAPFERVKAGSGDFRVVPWEIPYN</sequence>
<dbReference type="eggNOG" id="ENOG5032W0E">
    <property type="taxonomic scope" value="Bacteria"/>
</dbReference>
<dbReference type="AlphaFoldDB" id="F2RCI2"/>
<dbReference type="PATRIC" id="fig|953739.5.peg.3119"/>
<protein>
    <recommendedName>
        <fullName evidence="4">Repetin</fullName>
    </recommendedName>
</protein>
<feature type="chain" id="PRO_5003285210" description="Repetin" evidence="1">
    <location>
        <begin position="27"/>
        <end position="193"/>
    </location>
</feature>
<feature type="signal peptide" evidence="1">
    <location>
        <begin position="1"/>
        <end position="26"/>
    </location>
</feature>
<keyword evidence="1" id="KW-0732">Signal</keyword>